<dbReference type="HAMAP" id="MF_00110">
    <property type="entry name" value="DHQ_synthase"/>
    <property type="match status" value="1"/>
</dbReference>
<gene>
    <name evidence="17 20" type="primary">aroB</name>
    <name evidence="20" type="ORF">NQ502_19040</name>
</gene>
<dbReference type="Gene3D" id="3.40.50.1970">
    <property type="match status" value="1"/>
</dbReference>
<accession>A0ABY5VGM8</accession>
<comment type="subcellular location">
    <subcellularLocation>
        <location evidence="3 17">Cytoplasm</location>
    </subcellularLocation>
</comment>
<comment type="similarity">
    <text evidence="5 17">Belongs to the sugar phosphate cyclases superfamily. Dehydroquinate synthase family.</text>
</comment>
<dbReference type="PANTHER" id="PTHR43622:SF7">
    <property type="entry name" value="3-DEHYDROQUINATE SYNTHASE, CHLOROPLASTIC"/>
    <property type="match status" value="1"/>
</dbReference>
<protein>
    <recommendedName>
        <fullName evidence="7 17">3-dehydroquinate synthase</fullName>
        <shortName evidence="17">DHQS</shortName>
        <ecNumber evidence="6 17">4.2.3.4</ecNumber>
    </recommendedName>
</protein>
<evidence type="ECO:0000256" key="5">
    <source>
        <dbReference type="ARBA" id="ARBA00005412"/>
    </source>
</evidence>
<dbReference type="Pfam" id="PF24621">
    <property type="entry name" value="DHQS_C"/>
    <property type="match status" value="1"/>
</dbReference>
<evidence type="ECO:0000256" key="6">
    <source>
        <dbReference type="ARBA" id="ARBA00013031"/>
    </source>
</evidence>
<feature type="binding site" evidence="17">
    <location>
        <position position="154"/>
    </location>
    <ligand>
        <name>NAD(+)</name>
        <dbReference type="ChEBI" id="CHEBI:57540"/>
    </ligand>
</feature>
<evidence type="ECO:0000256" key="9">
    <source>
        <dbReference type="ARBA" id="ARBA00022605"/>
    </source>
</evidence>
<reference evidence="20" key="1">
    <citation type="journal article" date="2022" name="Cell">
        <title>Design, construction, and in vivo augmentation of a complex gut microbiome.</title>
        <authorList>
            <person name="Cheng A.G."/>
            <person name="Ho P.Y."/>
            <person name="Aranda-Diaz A."/>
            <person name="Jain S."/>
            <person name="Yu F.B."/>
            <person name="Meng X."/>
            <person name="Wang M."/>
            <person name="Iakiviak M."/>
            <person name="Nagashima K."/>
            <person name="Zhao A."/>
            <person name="Murugkar P."/>
            <person name="Patil A."/>
            <person name="Atabakhsh K."/>
            <person name="Weakley A."/>
            <person name="Yan J."/>
            <person name="Brumbaugh A.R."/>
            <person name="Higginbottom S."/>
            <person name="Dimas A."/>
            <person name="Shiver A.L."/>
            <person name="Deutschbauer A."/>
            <person name="Neff N."/>
            <person name="Sonnenburg J.L."/>
            <person name="Huang K.C."/>
            <person name="Fischbach M.A."/>
        </authorList>
    </citation>
    <scope>NUCLEOTIDE SEQUENCE</scope>
    <source>
        <strain evidence="20">DSM 19829</strain>
    </source>
</reference>
<evidence type="ECO:0000256" key="2">
    <source>
        <dbReference type="ARBA" id="ARBA00001911"/>
    </source>
</evidence>
<evidence type="ECO:0000256" key="12">
    <source>
        <dbReference type="ARBA" id="ARBA00022833"/>
    </source>
</evidence>
<keyword evidence="15 17" id="KW-0456">Lyase</keyword>
<feature type="binding site" evidence="17">
    <location>
        <begin position="108"/>
        <end position="112"/>
    </location>
    <ligand>
        <name>NAD(+)</name>
        <dbReference type="ChEBI" id="CHEBI:57540"/>
    </ligand>
</feature>
<evidence type="ECO:0000313" key="21">
    <source>
        <dbReference type="Proteomes" id="UP001060164"/>
    </source>
</evidence>
<evidence type="ECO:0000256" key="4">
    <source>
        <dbReference type="ARBA" id="ARBA00004661"/>
    </source>
</evidence>
<dbReference type="Gene3D" id="1.20.1090.10">
    <property type="entry name" value="Dehydroquinate synthase-like - alpha domain"/>
    <property type="match status" value="1"/>
</dbReference>
<organism evidence="20 21">
    <name type="scientific">Ruminococcus gauvreauii</name>
    <dbReference type="NCBI Taxonomy" id="438033"/>
    <lineage>
        <taxon>Bacteria</taxon>
        <taxon>Bacillati</taxon>
        <taxon>Bacillota</taxon>
        <taxon>Clostridia</taxon>
        <taxon>Eubacteriales</taxon>
        <taxon>Oscillospiraceae</taxon>
        <taxon>Ruminococcus</taxon>
    </lineage>
</organism>
<evidence type="ECO:0000256" key="1">
    <source>
        <dbReference type="ARBA" id="ARBA00001393"/>
    </source>
</evidence>
<dbReference type="CDD" id="cd08195">
    <property type="entry name" value="DHQS"/>
    <property type="match status" value="1"/>
</dbReference>
<dbReference type="EC" id="4.2.3.4" evidence="6 17"/>
<evidence type="ECO:0000256" key="11">
    <source>
        <dbReference type="ARBA" id="ARBA00022741"/>
    </source>
</evidence>
<evidence type="ECO:0000313" key="20">
    <source>
        <dbReference type="EMBL" id="UWP59426.1"/>
    </source>
</evidence>
<feature type="binding site" evidence="17">
    <location>
        <begin position="132"/>
        <end position="133"/>
    </location>
    <ligand>
        <name>NAD(+)</name>
        <dbReference type="ChEBI" id="CHEBI:57540"/>
    </ligand>
</feature>
<feature type="binding site" evidence="17">
    <location>
        <begin position="74"/>
        <end position="79"/>
    </location>
    <ligand>
        <name>NAD(+)</name>
        <dbReference type="ChEBI" id="CHEBI:57540"/>
    </ligand>
</feature>
<comment type="catalytic activity">
    <reaction evidence="1 17">
        <text>7-phospho-2-dehydro-3-deoxy-D-arabino-heptonate = 3-dehydroquinate + phosphate</text>
        <dbReference type="Rhea" id="RHEA:21968"/>
        <dbReference type="ChEBI" id="CHEBI:32364"/>
        <dbReference type="ChEBI" id="CHEBI:43474"/>
        <dbReference type="ChEBI" id="CHEBI:58394"/>
        <dbReference type="EC" id="4.2.3.4"/>
    </reaction>
</comment>
<dbReference type="InterPro" id="IPR050071">
    <property type="entry name" value="Dehydroquinate_synthase"/>
</dbReference>
<proteinExistence type="inferred from homology"/>
<evidence type="ECO:0000256" key="14">
    <source>
        <dbReference type="ARBA" id="ARBA00023141"/>
    </source>
</evidence>
<comment type="cofactor">
    <cofactor evidence="2 17">
        <name>NAD(+)</name>
        <dbReference type="ChEBI" id="CHEBI:57540"/>
    </cofactor>
</comment>
<feature type="binding site" evidence="17">
    <location>
        <position position="187"/>
    </location>
    <ligand>
        <name>Zn(2+)</name>
        <dbReference type="ChEBI" id="CHEBI:29105"/>
    </ligand>
</feature>
<comment type="pathway">
    <text evidence="4 17">Metabolic intermediate biosynthesis; chorismate biosynthesis; chorismate from D-erythrose 4-phosphate and phosphoenolpyruvate: step 2/7.</text>
</comment>
<dbReference type="EMBL" id="CP102290">
    <property type="protein sequence ID" value="UWP59426.1"/>
    <property type="molecule type" value="Genomic_DNA"/>
</dbReference>
<keyword evidence="10 17" id="KW-0479">Metal-binding</keyword>
<dbReference type="Pfam" id="PF01761">
    <property type="entry name" value="DHQ_synthase"/>
    <property type="match status" value="1"/>
</dbReference>
<evidence type="ECO:0000259" key="18">
    <source>
        <dbReference type="Pfam" id="PF01761"/>
    </source>
</evidence>
<keyword evidence="16 17" id="KW-0170">Cobalt</keyword>
<feature type="binding site" evidence="17">
    <location>
        <begin position="172"/>
        <end position="175"/>
    </location>
    <ligand>
        <name>NAD(+)</name>
        <dbReference type="ChEBI" id="CHEBI:57540"/>
    </ligand>
</feature>
<keyword evidence="9 17" id="KW-0028">Amino-acid biosynthesis</keyword>
<evidence type="ECO:0000256" key="13">
    <source>
        <dbReference type="ARBA" id="ARBA00023027"/>
    </source>
</evidence>
<evidence type="ECO:0000259" key="19">
    <source>
        <dbReference type="Pfam" id="PF24621"/>
    </source>
</evidence>
<name>A0ABY5VGM8_9FIRM</name>
<evidence type="ECO:0000256" key="17">
    <source>
        <dbReference type="HAMAP-Rule" id="MF_00110"/>
    </source>
</evidence>
<dbReference type="InterPro" id="IPR030963">
    <property type="entry name" value="DHQ_synth_fam"/>
</dbReference>
<dbReference type="RefSeq" id="WP_028529762.1">
    <property type="nucleotide sequence ID" value="NZ_CABLBR010000032.1"/>
</dbReference>
<keyword evidence="12 17" id="KW-0862">Zinc</keyword>
<dbReference type="SUPFAM" id="SSF56796">
    <property type="entry name" value="Dehydroquinate synthase-like"/>
    <property type="match status" value="1"/>
</dbReference>
<dbReference type="InterPro" id="IPR030960">
    <property type="entry name" value="DHQS/DOIS_N"/>
</dbReference>
<evidence type="ECO:0000256" key="7">
    <source>
        <dbReference type="ARBA" id="ARBA00017684"/>
    </source>
</evidence>
<dbReference type="InterPro" id="IPR016037">
    <property type="entry name" value="DHQ_synth_AroB"/>
</dbReference>
<keyword evidence="14 17" id="KW-0057">Aromatic amino acid biosynthesis</keyword>
<feature type="binding site" evidence="17">
    <location>
        <position position="250"/>
    </location>
    <ligand>
        <name>Zn(2+)</name>
        <dbReference type="ChEBI" id="CHEBI:29105"/>
    </ligand>
</feature>
<evidence type="ECO:0000256" key="3">
    <source>
        <dbReference type="ARBA" id="ARBA00004496"/>
    </source>
</evidence>
<dbReference type="GO" id="GO:0003856">
    <property type="term" value="F:3-dehydroquinate synthase activity"/>
    <property type="evidence" value="ECO:0007669"/>
    <property type="project" value="UniProtKB-EC"/>
</dbReference>
<evidence type="ECO:0000256" key="8">
    <source>
        <dbReference type="ARBA" id="ARBA00022490"/>
    </source>
</evidence>
<keyword evidence="13 17" id="KW-0520">NAD</keyword>
<comment type="function">
    <text evidence="17">Catalyzes the conversion of 3-deoxy-D-arabino-heptulosonate 7-phosphate (DAHP) to dehydroquinate (DHQ).</text>
</comment>
<dbReference type="InterPro" id="IPR056179">
    <property type="entry name" value="DHQS_C"/>
</dbReference>
<comment type="cofactor">
    <cofactor evidence="17">
        <name>Co(2+)</name>
        <dbReference type="ChEBI" id="CHEBI:48828"/>
    </cofactor>
    <cofactor evidence="17">
        <name>Zn(2+)</name>
        <dbReference type="ChEBI" id="CHEBI:29105"/>
    </cofactor>
    <text evidence="17">Binds 1 divalent metal cation per subunit. Can use either Co(2+) or Zn(2+).</text>
</comment>
<evidence type="ECO:0000256" key="16">
    <source>
        <dbReference type="ARBA" id="ARBA00023285"/>
    </source>
</evidence>
<dbReference type="PANTHER" id="PTHR43622">
    <property type="entry name" value="3-DEHYDROQUINATE SYNTHASE"/>
    <property type="match status" value="1"/>
</dbReference>
<dbReference type="NCBIfam" id="TIGR01357">
    <property type="entry name" value="aroB"/>
    <property type="match status" value="1"/>
</dbReference>
<evidence type="ECO:0000256" key="10">
    <source>
        <dbReference type="ARBA" id="ARBA00022723"/>
    </source>
</evidence>
<keyword evidence="11 17" id="KW-0547">Nucleotide-binding</keyword>
<feature type="binding site" evidence="17">
    <location>
        <position position="266"/>
    </location>
    <ligand>
        <name>Zn(2+)</name>
        <dbReference type="ChEBI" id="CHEBI:29105"/>
    </ligand>
</feature>
<dbReference type="Proteomes" id="UP001060164">
    <property type="component" value="Chromosome"/>
</dbReference>
<keyword evidence="8 17" id="KW-0963">Cytoplasm</keyword>
<feature type="domain" description="3-dehydroquinate synthase N-terminal" evidence="18">
    <location>
        <begin position="71"/>
        <end position="181"/>
    </location>
</feature>
<keyword evidence="21" id="KW-1185">Reference proteome</keyword>
<sequence length="363" mass="40511">MEYQMTVKREGEFTYDIEWHNTFEGLGKAVEKLSLMSRKACIVTDSTVGPLYLNTVSRQLSPLFDKITSFSFPSGEAQKTLDTVKKLYTHLIEEHYERKDILIALGGGVVGDLTGYTAATYLRGIDFIQIPTTLLSQVDSSVGGKTGVDFDCFKNMVGAFHQPRLVYMSMETLHTLPDVQFSCGMGEVLKSGLIRDLPYYQWTLEHSRELLERKDEVLIRMIQGSCLIKKTVVEHDPTEQGERAVLNLGHTIGHAVEKLKNFEMLHGQCVALGTVAAAYISKERGLIDSEALSVIERGNRMFGLPCRFEGLALEEVLSATRSDKKMEQGKIKFILLNPLGHAVVDKTVTDDEMMAAIGYIQGE</sequence>
<feature type="binding site" evidence="17">
    <location>
        <position position="145"/>
    </location>
    <ligand>
        <name>NAD(+)</name>
        <dbReference type="ChEBI" id="CHEBI:57540"/>
    </ligand>
</feature>
<evidence type="ECO:0000256" key="15">
    <source>
        <dbReference type="ARBA" id="ARBA00023239"/>
    </source>
</evidence>
<feature type="domain" description="3-dehydroquinate synthase C-terminal" evidence="19">
    <location>
        <begin position="184"/>
        <end position="326"/>
    </location>
</feature>
<dbReference type="PIRSF" id="PIRSF001455">
    <property type="entry name" value="DHQ_synth"/>
    <property type="match status" value="1"/>
</dbReference>